<evidence type="ECO:0000313" key="2">
    <source>
        <dbReference type="Proteomes" id="UP000432015"/>
    </source>
</evidence>
<reference evidence="1 2" key="1">
    <citation type="submission" date="2019-11" db="EMBL/GenBank/DDBJ databases">
        <authorList>
            <person name="Cao P."/>
        </authorList>
    </citation>
    <scope>NUCLEOTIDE SEQUENCE [LARGE SCALE GENOMIC DNA]</scope>
    <source>
        <strain evidence="1 2">NEAU-AAG5</strain>
    </source>
</reference>
<dbReference type="Gene3D" id="1.25.40.10">
    <property type="entry name" value="Tetratricopeptide repeat domain"/>
    <property type="match status" value="1"/>
</dbReference>
<evidence type="ECO:0000313" key="1">
    <source>
        <dbReference type="EMBL" id="MUN41215.1"/>
    </source>
</evidence>
<dbReference type="RefSeq" id="WP_156220380.1">
    <property type="nucleotide sequence ID" value="NZ_WOFH01000013.1"/>
</dbReference>
<dbReference type="Proteomes" id="UP000432015">
    <property type="component" value="Unassembled WGS sequence"/>
</dbReference>
<evidence type="ECO:0008006" key="3">
    <source>
        <dbReference type="Google" id="ProtNLM"/>
    </source>
</evidence>
<sequence>MSLPHTPSHDLDRRAVLRRAGLTAAAAASVPFLDIPSTRAAATSAKDPDRLFKHGRFAEAERAYRLLLRGDPRNAHANAQLGYIALLSNRFRMAECHLSSAIDLNPADTGSLRRLADCFVRQDRHARAIPLLNEIGTPSTKASATQYGHLGASPYRISGPAGTRVPFRFLDPVPVVEASVNGSRPLTFMVDTYATLDLAPETAKDLGLRAVATTSGVAGNKPVTIYLGVLDSFRIGDIEVRNLPVQWSQGGQRPTLPDGSTAAGAFGTTVLYHFLATMDYARRALVLRRPRPARRSDGLPLWLAGDHFPCSLGSLRDDGPRVVTVDTGGIGHGLDTTVEIAESLGIPVDRAHPVGSVNGIDIYPIRPDRISLGRAVGRDILGFAAEKVFPGLPGPGLSAAFGFDAIANFTHDFYKPYAVTFDYTAMRLRIASHRRRA</sequence>
<dbReference type="InterPro" id="IPR021109">
    <property type="entry name" value="Peptidase_aspartic_dom_sf"/>
</dbReference>
<dbReference type="AlphaFoldDB" id="A0A7K1LAK3"/>
<dbReference type="InterPro" id="IPR011990">
    <property type="entry name" value="TPR-like_helical_dom_sf"/>
</dbReference>
<dbReference type="Pfam" id="PF13650">
    <property type="entry name" value="Asp_protease_2"/>
    <property type="match status" value="1"/>
</dbReference>
<dbReference type="SUPFAM" id="SSF48452">
    <property type="entry name" value="TPR-like"/>
    <property type="match status" value="1"/>
</dbReference>
<protein>
    <recommendedName>
        <fullName evidence="3">Tetratricopeptide repeat protein</fullName>
    </recommendedName>
</protein>
<keyword evidence="2" id="KW-1185">Reference proteome</keyword>
<dbReference type="EMBL" id="WOFH01000013">
    <property type="protein sequence ID" value="MUN41215.1"/>
    <property type="molecule type" value="Genomic_DNA"/>
</dbReference>
<dbReference type="PROSITE" id="PS51318">
    <property type="entry name" value="TAT"/>
    <property type="match status" value="1"/>
</dbReference>
<comment type="caution">
    <text evidence="1">The sequence shown here is derived from an EMBL/GenBank/DDBJ whole genome shotgun (WGS) entry which is preliminary data.</text>
</comment>
<gene>
    <name evidence="1" type="ORF">GNZ18_32135</name>
</gene>
<name>A0A7K1LAK3_9ACTN</name>
<dbReference type="Gene3D" id="2.40.70.10">
    <property type="entry name" value="Acid Proteases"/>
    <property type="match status" value="1"/>
</dbReference>
<proteinExistence type="predicted"/>
<dbReference type="InterPro" id="IPR006311">
    <property type="entry name" value="TAT_signal"/>
</dbReference>
<accession>A0A7K1LAK3</accession>
<organism evidence="1 2">
    <name type="scientific">Actinomadura litoris</name>
    <dbReference type="NCBI Taxonomy" id="2678616"/>
    <lineage>
        <taxon>Bacteria</taxon>
        <taxon>Bacillati</taxon>
        <taxon>Actinomycetota</taxon>
        <taxon>Actinomycetes</taxon>
        <taxon>Streptosporangiales</taxon>
        <taxon>Thermomonosporaceae</taxon>
        <taxon>Actinomadura</taxon>
    </lineage>
</organism>